<dbReference type="InterPro" id="IPR051592">
    <property type="entry name" value="HERV-K_Pro_peptidase_A2"/>
</dbReference>
<dbReference type="SUPFAM" id="SSF51283">
    <property type="entry name" value="dUTPase-like"/>
    <property type="match status" value="1"/>
</dbReference>
<evidence type="ECO:0000256" key="3">
    <source>
        <dbReference type="ARBA" id="ARBA00022801"/>
    </source>
</evidence>
<reference evidence="5" key="2">
    <citation type="submission" date="2025-08" db="UniProtKB">
        <authorList>
            <consortium name="Ensembl"/>
        </authorList>
    </citation>
    <scope>IDENTIFICATION</scope>
    <source>
        <strain evidence="5">broiler</strain>
    </source>
</reference>
<keyword evidence="1" id="KW-0645">Protease</keyword>
<dbReference type="CDD" id="cd07557">
    <property type="entry name" value="trimeric_dUTPase"/>
    <property type="match status" value="1"/>
</dbReference>
<dbReference type="GO" id="GO:0004190">
    <property type="term" value="F:aspartic-type endopeptidase activity"/>
    <property type="evidence" value="ECO:0007669"/>
    <property type="project" value="UniProtKB-KW"/>
</dbReference>
<dbReference type="PANTHER" id="PTHR19422">
    <property type="entry name" value="GAG RETROVIRAL POLYPROTEIN"/>
    <property type="match status" value="1"/>
</dbReference>
<evidence type="ECO:0000313" key="5">
    <source>
        <dbReference type="Ensembl" id="ENSGALP00010000530.1"/>
    </source>
</evidence>
<reference evidence="5" key="3">
    <citation type="submission" date="2025-09" db="UniProtKB">
        <authorList>
            <consortium name="Ensembl"/>
        </authorList>
    </citation>
    <scope>IDENTIFICATION</scope>
    <source>
        <strain evidence="5">broiler</strain>
    </source>
</reference>
<dbReference type="PANTHER" id="PTHR19422:SF123">
    <property type="entry name" value="RT1 CLASS I, LOCUS CE15"/>
    <property type="match status" value="1"/>
</dbReference>
<dbReference type="InterPro" id="IPR033704">
    <property type="entry name" value="dUTPase_trimeric"/>
</dbReference>
<dbReference type="AlphaFoldDB" id="A0A8V0X316"/>
<dbReference type="FunCoup" id="A0A8V0X316">
    <property type="interactions" value="140"/>
</dbReference>
<keyword evidence="2" id="KW-0064">Aspartyl protease</keyword>
<dbReference type="InterPro" id="IPR029054">
    <property type="entry name" value="dUTPase-like"/>
</dbReference>
<dbReference type="Pfam" id="PF00692">
    <property type="entry name" value="dUTPase"/>
    <property type="match status" value="1"/>
</dbReference>
<dbReference type="Ensembl" id="ENSGALT00010001009.1">
    <property type="protein sequence ID" value="ENSGALP00010000530.1"/>
    <property type="gene ID" value="ENSGALG00010000481.1"/>
</dbReference>
<protein>
    <recommendedName>
        <fullName evidence="4">dUTPase-like domain-containing protein</fullName>
    </recommendedName>
</protein>
<dbReference type="InterPro" id="IPR036157">
    <property type="entry name" value="dUTPase-like_sf"/>
</dbReference>
<evidence type="ECO:0000256" key="2">
    <source>
        <dbReference type="ARBA" id="ARBA00022750"/>
    </source>
</evidence>
<name>A0A8V0X316_CHICK</name>
<organism evidence="5 6">
    <name type="scientific">Gallus gallus</name>
    <name type="common">Chicken</name>
    <dbReference type="NCBI Taxonomy" id="9031"/>
    <lineage>
        <taxon>Eukaryota</taxon>
        <taxon>Metazoa</taxon>
        <taxon>Chordata</taxon>
        <taxon>Craniata</taxon>
        <taxon>Vertebrata</taxon>
        <taxon>Euteleostomi</taxon>
        <taxon>Archelosauria</taxon>
        <taxon>Archosauria</taxon>
        <taxon>Dinosauria</taxon>
        <taxon>Saurischia</taxon>
        <taxon>Theropoda</taxon>
        <taxon>Coelurosauria</taxon>
        <taxon>Aves</taxon>
        <taxon>Neognathae</taxon>
        <taxon>Galloanserae</taxon>
        <taxon>Galliformes</taxon>
        <taxon>Phasianidae</taxon>
        <taxon>Phasianinae</taxon>
        <taxon>Gallus</taxon>
    </lineage>
</organism>
<dbReference type="GeneTree" id="ENSGT00530000064196"/>
<evidence type="ECO:0000259" key="4">
    <source>
        <dbReference type="Pfam" id="PF00692"/>
    </source>
</evidence>
<proteinExistence type="predicted"/>
<dbReference type="Proteomes" id="UP000000539">
    <property type="component" value="Chromosome 15"/>
</dbReference>
<feature type="domain" description="dUTPase-like" evidence="4">
    <location>
        <begin position="6"/>
        <end position="128"/>
    </location>
</feature>
<evidence type="ECO:0000256" key="1">
    <source>
        <dbReference type="ARBA" id="ARBA00022670"/>
    </source>
</evidence>
<reference evidence="5" key="1">
    <citation type="submission" date="2020-11" db="EMBL/GenBank/DDBJ databases">
        <title>Gallus gallus (Chicken) genome, bGalGal1, GRCg7b, maternal haplotype autosomes + Z &amp; W.</title>
        <authorList>
            <person name="Warren W."/>
            <person name="Formenti G."/>
            <person name="Fedrigo O."/>
            <person name="Haase B."/>
            <person name="Mountcastle J."/>
            <person name="Balacco J."/>
            <person name="Tracey A."/>
            <person name="Schneider V."/>
            <person name="Okimoto R."/>
            <person name="Cheng H."/>
            <person name="Hawken R."/>
            <person name="Howe K."/>
            <person name="Jarvis E.D."/>
        </authorList>
    </citation>
    <scope>NUCLEOTIDE SEQUENCE [LARGE SCALE GENOMIC DNA]</scope>
    <source>
        <strain evidence="5">Broiler</strain>
    </source>
</reference>
<dbReference type="Gene3D" id="2.70.40.10">
    <property type="match status" value="1"/>
</dbReference>
<sequence>MQLLAAALPAPATRGSLGIDLAAAVNVTLKNQSVQKIPTGTHGPISRDKDLGALLIGRSSAGVAGLIVLPGVIDADYTGEIMVCAYTLTPPLTITVGTRIAQLVVYKSIFIHETAQLPERGDRGFGSTQDLMIRCGLSSGP</sequence>
<accession>A0A8V0X316</accession>
<evidence type="ECO:0000313" key="6">
    <source>
        <dbReference type="Proteomes" id="UP000000539"/>
    </source>
</evidence>
<dbReference type="GO" id="GO:0006508">
    <property type="term" value="P:proteolysis"/>
    <property type="evidence" value="ECO:0007669"/>
    <property type="project" value="UniProtKB-KW"/>
</dbReference>
<keyword evidence="3" id="KW-0378">Hydrolase</keyword>
<keyword evidence="6" id="KW-1185">Reference proteome</keyword>